<comment type="caution">
    <text evidence="1">The sequence shown here is derived from an EMBL/GenBank/DDBJ whole genome shotgun (WGS) entry which is preliminary data.</text>
</comment>
<organism evidence="1 2">
    <name type="scientific">Paracoccus mangrovi</name>
    <dbReference type="NCBI Taxonomy" id="1715645"/>
    <lineage>
        <taxon>Bacteria</taxon>
        <taxon>Pseudomonadati</taxon>
        <taxon>Pseudomonadota</taxon>
        <taxon>Alphaproteobacteria</taxon>
        <taxon>Rhodobacterales</taxon>
        <taxon>Paracoccaceae</taxon>
        <taxon>Paracoccus</taxon>
    </lineage>
</organism>
<accession>A0ABV7R6X6</accession>
<dbReference type="Gene3D" id="3.20.20.370">
    <property type="entry name" value="Glycoside hydrolase/deacetylase"/>
    <property type="match status" value="1"/>
</dbReference>
<gene>
    <name evidence="1" type="ORF">ACFOMH_09985</name>
</gene>
<keyword evidence="2" id="KW-1185">Reference proteome</keyword>
<dbReference type="InterPro" id="IPR011330">
    <property type="entry name" value="Glyco_hydro/deAcase_b/a-brl"/>
</dbReference>
<proteinExistence type="predicted"/>
<dbReference type="SUPFAM" id="SSF88713">
    <property type="entry name" value="Glycoside hydrolase/deacetylase"/>
    <property type="match status" value="1"/>
</dbReference>
<dbReference type="EMBL" id="JBHRXJ010000006">
    <property type="protein sequence ID" value="MFC3528505.1"/>
    <property type="molecule type" value="Genomic_DNA"/>
</dbReference>
<protein>
    <submittedName>
        <fullName evidence="1">Polysaccharide deacetylase family protein</fullName>
    </submittedName>
</protein>
<dbReference type="CDD" id="cd10928">
    <property type="entry name" value="CE4_u4"/>
    <property type="match status" value="1"/>
</dbReference>
<sequence>MNSPLNSSLNSPLSSPMKQAFRAALDHAHDRGERLRFWLRDDDATEPSAPLERLLDLCAGHGVPPVLAVIPARARADLAPALPAWVRVAQHGWAHQNHAGPGEKMQELGPQRPAPQVLSELAQGLDRLRGLFPDHLIELLVPPWNRIAPEVMDGLPGIGIRALSAYGKVTTTALPLLNPQIDPIDWHGSRSLHDADRLWHKLALAAAQGEERPIGILTHHLDHDAAIWAFLEEVMTLTDHPACRWVAPDDIIPGLITGSPD</sequence>
<evidence type="ECO:0000313" key="2">
    <source>
        <dbReference type="Proteomes" id="UP001595721"/>
    </source>
</evidence>
<dbReference type="RefSeq" id="WP_377744261.1">
    <property type="nucleotide sequence ID" value="NZ_JBHRXJ010000006.1"/>
</dbReference>
<evidence type="ECO:0000313" key="1">
    <source>
        <dbReference type="EMBL" id="MFC3528505.1"/>
    </source>
</evidence>
<dbReference type="InterPro" id="IPR049591">
    <property type="entry name" value="CE4_u4-like"/>
</dbReference>
<reference evidence="2" key="1">
    <citation type="journal article" date="2019" name="Int. J. Syst. Evol. Microbiol.">
        <title>The Global Catalogue of Microorganisms (GCM) 10K type strain sequencing project: providing services to taxonomists for standard genome sequencing and annotation.</title>
        <authorList>
            <consortium name="The Broad Institute Genomics Platform"/>
            <consortium name="The Broad Institute Genome Sequencing Center for Infectious Disease"/>
            <person name="Wu L."/>
            <person name="Ma J."/>
        </authorList>
    </citation>
    <scope>NUCLEOTIDE SEQUENCE [LARGE SCALE GENOMIC DNA]</scope>
    <source>
        <strain evidence="2">KCTC 42899</strain>
    </source>
</reference>
<dbReference type="Proteomes" id="UP001595721">
    <property type="component" value="Unassembled WGS sequence"/>
</dbReference>
<name>A0ABV7R6X6_9RHOB</name>